<comment type="caution">
    <text evidence="3">The sequence shown here is derived from an EMBL/GenBank/DDBJ whole genome shotgun (WGS) entry which is preliminary data.</text>
</comment>
<accession>A0A562MP71</accession>
<keyword evidence="1" id="KW-0472">Membrane</keyword>
<dbReference type="Proteomes" id="UP000317122">
    <property type="component" value="Unassembled WGS sequence"/>
</dbReference>
<dbReference type="Pfam" id="PF07885">
    <property type="entry name" value="Ion_trans_2"/>
    <property type="match status" value="1"/>
</dbReference>
<feature type="transmembrane region" description="Helical" evidence="1">
    <location>
        <begin position="39"/>
        <end position="64"/>
    </location>
</feature>
<name>A0A562MP71_9HYPH</name>
<dbReference type="InterPro" id="IPR013099">
    <property type="entry name" value="K_chnl_dom"/>
</dbReference>
<dbReference type="Gene3D" id="1.10.287.70">
    <property type="match status" value="1"/>
</dbReference>
<keyword evidence="1" id="KW-0812">Transmembrane</keyword>
<reference evidence="3 4" key="1">
    <citation type="journal article" date="2015" name="Stand. Genomic Sci.">
        <title>Genomic Encyclopedia of Bacterial and Archaeal Type Strains, Phase III: the genomes of soil and plant-associated and newly described type strains.</title>
        <authorList>
            <person name="Whitman W.B."/>
            <person name="Woyke T."/>
            <person name="Klenk H.P."/>
            <person name="Zhou Y."/>
            <person name="Lilburn T.G."/>
            <person name="Beck B.J."/>
            <person name="De Vos P."/>
            <person name="Vandamme P."/>
            <person name="Eisen J.A."/>
            <person name="Garrity G."/>
            <person name="Hugenholtz P."/>
            <person name="Kyrpides N.C."/>
        </authorList>
    </citation>
    <scope>NUCLEOTIDE SEQUENCE [LARGE SCALE GENOMIC DNA]</scope>
    <source>
        <strain evidence="3 4">CGMCC 1.2546</strain>
    </source>
</reference>
<feature type="transmembrane region" description="Helical" evidence="1">
    <location>
        <begin position="85"/>
        <end position="106"/>
    </location>
</feature>
<protein>
    <submittedName>
        <fullName evidence="3">Ion channel</fullName>
    </submittedName>
</protein>
<dbReference type="SUPFAM" id="SSF81324">
    <property type="entry name" value="Voltage-gated potassium channels"/>
    <property type="match status" value="1"/>
</dbReference>
<dbReference type="AlphaFoldDB" id="A0A562MP71"/>
<keyword evidence="4" id="KW-1185">Reference proteome</keyword>
<evidence type="ECO:0000313" key="3">
    <source>
        <dbReference type="EMBL" id="TWI21723.1"/>
    </source>
</evidence>
<proteinExistence type="predicted"/>
<evidence type="ECO:0000259" key="2">
    <source>
        <dbReference type="Pfam" id="PF07885"/>
    </source>
</evidence>
<evidence type="ECO:0000313" key="4">
    <source>
        <dbReference type="Proteomes" id="UP000317122"/>
    </source>
</evidence>
<feature type="domain" description="Potassium channel" evidence="2">
    <location>
        <begin position="98"/>
        <end position="168"/>
    </location>
</feature>
<keyword evidence="1" id="KW-1133">Transmembrane helix</keyword>
<dbReference type="EMBL" id="VLKT01000070">
    <property type="protein sequence ID" value="TWI21723.1"/>
    <property type="molecule type" value="Genomic_DNA"/>
</dbReference>
<sequence length="181" mass="19972">MFILAVGLLLPKPHGRRRSLAGFDFAQGRRCCDCYFLCMVLNLLIGTVVISLTVLIHTFGLIAVTHIMGHLVARFRMHGRRSRTVAMISVVMGLFAVMTTEVWLWAGLYLVLDIFADFETALYFSTITFSTVGYGDIVPAHGWRVLAALEGVNGFLLIGWSTAYLVAAGTRIGPFKAGEHF</sequence>
<evidence type="ECO:0000256" key="1">
    <source>
        <dbReference type="SAM" id="Phobius"/>
    </source>
</evidence>
<organism evidence="3 4">
    <name type="scientific">Mesorhizobium tianshanense</name>
    <dbReference type="NCBI Taxonomy" id="39844"/>
    <lineage>
        <taxon>Bacteria</taxon>
        <taxon>Pseudomonadati</taxon>
        <taxon>Pseudomonadota</taxon>
        <taxon>Alphaproteobacteria</taxon>
        <taxon>Hyphomicrobiales</taxon>
        <taxon>Phyllobacteriaceae</taxon>
        <taxon>Mesorhizobium</taxon>
    </lineage>
</organism>
<gene>
    <name evidence="3" type="ORF">IQ26_06803</name>
</gene>
<feature type="transmembrane region" description="Helical" evidence="1">
    <location>
        <begin position="145"/>
        <end position="167"/>
    </location>
</feature>